<evidence type="ECO:0000259" key="7">
    <source>
        <dbReference type="PROSITE" id="PS50850"/>
    </source>
</evidence>
<dbReference type="CDD" id="cd06179">
    <property type="entry name" value="MFS_TRI12_like"/>
    <property type="match status" value="1"/>
</dbReference>
<dbReference type="GeneID" id="27343349"/>
<name>A0A0D2DA94_9EURO</name>
<feature type="transmembrane region" description="Helical" evidence="6">
    <location>
        <begin position="409"/>
        <end position="433"/>
    </location>
</feature>
<dbReference type="GO" id="GO:0022857">
    <property type="term" value="F:transmembrane transporter activity"/>
    <property type="evidence" value="ECO:0007669"/>
    <property type="project" value="InterPro"/>
</dbReference>
<dbReference type="PANTHER" id="PTHR23501">
    <property type="entry name" value="MAJOR FACILITATOR SUPERFAMILY"/>
    <property type="match status" value="1"/>
</dbReference>
<dbReference type="Proteomes" id="UP000054466">
    <property type="component" value="Unassembled WGS sequence"/>
</dbReference>
<feature type="transmembrane region" description="Helical" evidence="6">
    <location>
        <begin position="535"/>
        <end position="553"/>
    </location>
</feature>
<dbReference type="AlphaFoldDB" id="A0A0D2DA94"/>
<keyword evidence="3 6" id="KW-0812">Transmembrane</keyword>
<sequence>MSGYNLEVKQPVADVNEPQVVAEHHGFATDIDHVPKGYFTTRYFLGTYVAHIFTFLGGLAGFNLIAPILGDINNDIGPSESILWLALVYPLGLAVGLGLMGRVTDIFGRRWFMIIGNLLGTIGAVVCSRAHTINTLIGGETLIGFGSTAAYSFNFVISEIVPMKYRFWALGGLFFFCLPMNGFNTIVATSFVVHTEQGWRWCYYLILILNAIATVLYFLFYHPPTFEMKHKGVSKRQILKEFDYVGAFGLMTGVTLFLIGLNWGGGLYSWNDAHVIATMAVGGVIIFALPVWEAFSKVKDPFIPLRLFRSRGWTVSMLSSSIGATVYYSFSIIWPSMVSVVYARGDQIWAGWASCLVAMGIAVGQVIGNALTLAVTRQKIQCIVAMTVGTIFLGAAATCNADDKGKAMAFVFLSCLFIGWNEAVVATLVGVCIQDQRDIGVAAGLSGCIRSLLGSVSSAIYSAVLRSRLNHTVPAHVTPAVVAAGLPKSSVEAFVQALSIGTSAAFDKVEGVTPGIIAAGTQAYRVANVDAYRTVFLSSLAFGGLCIILNLMIPNVDKLMNRDIAVRLHATNEKNASDTVGDKPLHEIKHVEKIV</sequence>
<feature type="transmembrane region" description="Helical" evidence="6">
    <location>
        <begin position="43"/>
        <end position="69"/>
    </location>
</feature>
<evidence type="ECO:0000256" key="2">
    <source>
        <dbReference type="ARBA" id="ARBA00022448"/>
    </source>
</evidence>
<dbReference type="OrthoDB" id="4139357at2759"/>
<keyword evidence="5 6" id="KW-0472">Membrane</keyword>
<keyword evidence="9" id="KW-1185">Reference proteome</keyword>
<feature type="transmembrane region" description="Helical" evidence="6">
    <location>
        <begin position="349"/>
        <end position="368"/>
    </location>
</feature>
<dbReference type="InterPro" id="IPR036259">
    <property type="entry name" value="MFS_trans_sf"/>
</dbReference>
<dbReference type="InterPro" id="IPR010573">
    <property type="entry name" value="MFS_Str1/Tri12-like"/>
</dbReference>
<dbReference type="RefSeq" id="XP_016252840.1">
    <property type="nucleotide sequence ID" value="XM_016390938.1"/>
</dbReference>
<evidence type="ECO:0000313" key="9">
    <source>
        <dbReference type="Proteomes" id="UP000054466"/>
    </source>
</evidence>
<feature type="transmembrane region" description="Helical" evidence="6">
    <location>
        <begin position="169"/>
        <end position="191"/>
    </location>
</feature>
<organism evidence="8 9">
    <name type="scientific">Cladophialophora immunda</name>
    <dbReference type="NCBI Taxonomy" id="569365"/>
    <lineage>
        <taxon>Eukaryota</taxon>
        <taxon>Fungi</taxon>
        <taxon>Dikarya</taxon>
        <taxon>Ascomycota</taxon>
        <taxon>Pezizomycotina</taxon>
        <taxon>Eurotiomycetes</taxon>
        <taxon>Chaetothyriomycetidae</taxon>
        <taxon>Chaetothyriales</taxon>
        <taxon>Herpotrichiellaceae</taxon>
        <taxon>Cladophialophora</taxon>
    </lineage>
</organism>
<feature type="transmembrane region" description="Helical" evidence="6">
    <location>
        <begin position="203"/>
        <end position="221"/>
    </location>
</feature>
<reference evidence="8 9" key="1">
    <citation type="submission" date="2015-01" db="EMBL/GenBank/DDBJ databases">
        <title>The Genome Sequence of Cladophialophora immunda CBS83496.</title>
        <authorList>
            <consortium name="The Broad Institute Genomics Platform"/>
            <person name="Cuomo C."/>
            <person name="de Hoog S."/>
            <person name="Gorbushina A."/>
            <person name="Stielow B."/>
            <person name="Teixiera M."/>
            <person name="Abouelleil A."/>
            <person name="Chapman S.B."/>
            <person name="Priest M."/>
            <person name="Young S.K."/>
            <person name="Wortman J."/>
            <person name="Nusbaum C."/>
            <person name="Birren B."/>
        </authorList>
    </citation>
    <scope>NUCLEOTIDE SEQUENCE [LARGE SCALE GENOMIC DNA]</scope>
    <source>
        <strain evidence="8 9">CBS 83496</strain>
    </source>
</reference>
<evidence type="ECO:0000256" key="4">
    <source>
        <dbReference type="ARBA" id="ARBA00022989"/>
    </source>
</evidence>
<feature type="transmembrane region" description="Helical" evidence="6">
    <location>
        <begin position="111"/>
        <end position="131"/>
    </location>
</feature>
<proteinExistence type="predicted"/>
<keyword evidence="4 6" id="KW-1133">Transmembrane helix</keyword>
<feature type="transmembrane region" description="Helical" evidence="6">
    <location>
        <begin position="380"/>
        <end position="397"/>
    </location>
</feature>
<protein>
    <recommendedName>
        <fullName evidence="7">Major facilitator superfamily (MFS) profile domain-containing protein</fullName>
    </recommendedName>
</protein>
<dbReference type="Pfam" id="PF06609">
    <property type="entry name" value="TRI12"/>
    <property type="match status" value="1"/>
</dbReference>
<dbReference type="SUPFAM" id="SSF103473">
    <property type="entry name" value="MFS general substrate transporter"/>
    <property type="match status" value="1"/>
</dbReference>
<evidence type="ECO:0000256" key="3">
    <source>
        <dbReference type="ARBA" id="ARBA00022692"/>
    </source>
</evidence>
<evidence type="ECO:0000313" key="8">
    <source>
        <dbReference type="EMBL" id="KIW32624.1"/>
    </source>
</evidence>
<dbReference type="EMBL" id="KN847041">
    <property type="protein sequence ID" value="KIW32624.1"/>
    <property type="molecule type" value="Genomic_DNA"/>
</dbReference>
<accession>A0A0D2DA94</accession>
<feature type="transmembrane region" description="Helical" evidence="6">
    <location>
        <begin position="137"/>
        <end position="157"/>
    </location>
</feature>
<evidence type="ECO:0000256" key="1">
    <source>
        <dbReference type="ARBA" id="ARBA00004141"/>
    </source>
</evidence>
<dbReference type="Gene3D" id="1.20.1250.20">
    <property type="entry name" value="MFS general substrate transporter like domains"/>
    <property type="match status" value="1"/>
</dbReference>
<dbReference type="PROSITE" id="PS50850">
    <property type="entry name" value="MFS"/>
    <property type="match status" value="1"/>
</dbReference>
<evidence type="ECO:0000256" key="6">
    <source>
        <dbReference type="SAM" id="Phobius"/>
    </source>
</evidence>
<dbReference type="PANTHER" id="PTHR23501:SF109">
    <property type="entry name" value="MAJOR FACILITATOR SUPERFAMILY (MFS) PROFILE DOMAIN-CONTAINING PROTEIN-RELATED"/>
    <property type="match status" value="1"/>
</dbReference>
<comment type="subcellular location">
    <subcellularLocation>
        <location evidence="1">Membrane</location>
        <topology evidence="1">Multi-pass membrane protein</topology>
    </subcellularLocation>
</comment>
<feature type="transmembrane region" description="Helical" evidence="6">
    <location>
        <begin position="313"/>
        <end position="337"/>
    </location>
</feature>
<dbReference type="InterPro" id="IPR053791">
    <property type="entry name" value="MFS_Tri12-like"/>
</dbReference>
<evidence type="ECO:0000256" key="5">
    <source>
        <dbReference type="ARBA" id="ARBA00023136"/>
    </source>
</evidence>
<dbReference type="HOGENOM" id="CLU_000960_25_2_1"/>
<feature type="transmembrane region" description="Helical" evidence="6">
    <location>
        <begin position="273"/>
        <end position="292"/>
    </location>
</feature>
<feature type="transmembrane region" description="Helical" evidence="6">
    <location>
        <begin position="81"/>
        <end position="99"/>
    </location>
</feature>
<dbReference type="GO" id="GO:0005886">
    <property type="term" value="C:plasma membrane"/>
    <property type="evidence" value="ECO:0007669"/>
    <property type="project" value="TreeGrafter"/>
</dbReference>
<gene>
    <name evidence="8" type="ORF">PV07_04155</name>
</gene>
<keyword evidence="2" id="KW-0813">Transport</keyword>
<feature type="domain" description="Major facilitator superfamily (MFS) profile" evidence="7">
    <location>
        <begin position="46"/>
        <end position="558"/>
    </location>
</feature>
<dbReference type="InterPro" id="IPR020846">
    <property type="entry name" value="MFS_dom"/>
</dbReference>
<dbReference type="VEuPathDB" id="FungiDB:PV07_04155"/>
<feature type="transmembrane region" description="Helical" evidence="6">
    <location>
        <begin position="242"/>
        <end position="261"/>
    </location>
</feature>